<dbReference type="PROSITE" id="PS51194">
    <property type="entry name" value="HELICASE_CTER"/>
    <property type="match status" value="1"/>
</dbReference>
<accession>A0A411AZG0</accession>
<evidence type="ECO:0000313" key="7">
    <source>
        <dbReference type="Proteomes" id="UP000290205"/>
    </source>
</evidence>
<feature type="domain" description="DOD-type homing endonuclease" evidence="4">
    <location>
        <begin position="287"/>
        <end position="413"/>
    </location>
</feature>
<dbReference type="Gene3D" id="3.10.28.10">
    <property type="entry name" value="Homing endonucleases"/>
    <property type="match status" value="1"/>
</dbReference>
<protein>
    <submittedName>
        <fullName evidence="6">DNA helicase</fullName>
    </submittedName>
</protein>
<dbReference type="InterPro" id="IPR036844">
    <property type="entry name" value="Hint_dom_sf"/>
</dbReference>
<dbReference type="SUPFAM" id="SSF55608">
    <property type="entry name" value="Homing endonucleases"/>
    <property type="match status" value="1"/>
</dbReference>
<dbReference type="GO" id="GO:0008094">
    <property type="term" value="F:ATP-dependent activity, acting on DNA"/>
    <property type="evidence" value="ECO:0007669"/>
    <property type="project" value="TreeGrafter"/>
</dbReference>
<dbReference type="GO" id="GO:0004386">
    <property type="term" value="F:helicase activity"/>
    <property type="evidence" value="ECO:0007669"/>
    <property type="project" value="UniProtKB-KW"/>
</dbReference>
<keyword evidence="6" id="KW-0347">Helicase</keyword>
<name>A0A411AZG0_9CAUD</name>
<dbReference type="SUPFAM" id="SSF52540">
    <property type="entry name" value="P-loop containing nucleoside triphosphate hydrolases"/>
    <property type="match status" value="2"/>
</dbReference>
<keyword evidence="3" id="KW-0067">ATP-binding</keyword>
<evidence type="ECO:0000313" key="6">
    <source>
        <dbReference type="EMBL" id="QAX93458.1"/>
    </source>
</evidence>
<evidence type="ECO:0000259" key="5">
    <source>
        <dbReference type="PROSITE" id="PS51194"/>
    </source>
</evidence>
<dbReference type="Pfam" id="PF14528">
    <property type="entry name" value="LAGLIDADG_3"/>
    <property type="match status" value="1"/>
</dbReference>
<dbReference type="SMART" id="SM00306">
    <property type="entry name" value="HintN"/>
    <property type="match status" value="1"/>
</dbReference>
<dbReference type="PANTHER" id="PTHR45626">
    <property type="entry name" value="TRANSCRIPTION TERMINATION FACTOR 2-RELATED"/>
    <property type="match status" value="1"/>
</dbReference>
<gene>
    <name evidence="6" type="primary">173</name>
    <name evidence="6" type="ORF">SEA_STUBBY_173</name>
</gene>
<dbReference type="SMART" id="SM00490">
    <property type="entry name" value="HELICc"/>
    <property type="match status" value="1"/>
</dbReference>
<evidence type="ECO:0000256" key="3">
    <source>
        <dbReference type="ARBA" id="ARBA00022840"/>
    </source>
</evidence>
<evidence type="ECO:0000259" key="4">
    <source>
        <dbReference type="PROSITE" id="PS50819"/>
    </source>
</evidence>
<dbReference type="InterPro" id="IPR027434">
    <property type="entry name" value="Homing_endonucl"/>
</dbReference>
<dbReference type="InterPro" id="IPR027417">
    <property type="entry name" value="P-loop_NTPase"/>
</dbReference>
<dbReference type="InterPro" id="IPR004042">
    <property type="entry name" value="Intein_endonuc_central"/>
</dbReference>
<dbReference type="GO" id="GO:0016787">
    <property type="term" value="F:hydrolase activity"/>
    <property type="evidence" value="ECO:0007669"/>
    <property type="project" value="UniProtKB-KW"/>
</dbReference>
<keyword evidence="1" id="KW-0547">Nucleotide-binding</keyword>
<dbReference type="SUPFAM" id="SSF51294">
    <property type="entry name" value="Hedgehog/intein (Hint) domain"/>
    <property type="match status" value="1"/>
</dbReference>
<dbReference type="InterPro" id="IPR004860">
    <property type="entry name" value="LAGLIDADG_dom"/>
</dbReference>
<evidence type="ECO:0000256" key="2">
    <source>
        <dbReference type="ARBA" id="ARBA00022801"/>
    </source>
</evidence>
<dbReference type="InterPro" id="IPR003587">
    <property type="entry name" value="Hint_dom_N"/>
</dbReference>
<dbReference type="CDD" id="cd18793">
    <property type="entry name" value="SF2_C_SNF"/>
    <property type="match status" value="1"/>
</dbReference>
<dbReference type="InterPro" id="IPR050628">
    <property type="entry name" value="SNF2_RAD54_helicase_TF"/>
</dbReference>
<reference evidence="6 7" key="1">
    <citation type="submission" date="2019-01" db="EMBL/GenBank/DDBJ databases">
        <authorList>
            <person name="Divens A.M."/>
            <person name="Fryberger R.B."/>
            <person name="Lauer M.J."/>
            <person name="Garlena R.A."/>
            <person name="Russell D.A."/>
            <person name="Pope W.H."/>
            <person name="Jacobs-Sera D."/>
            <person name="Hatfull G.F."/>
        </authorList>
    </citation>
    <scope>NUCLEOTIDE SEQUENCE [LARGE SCALE GENOMIC DNA]</scope>
</reference>
<dbReference type="InterPro" id="IPR049730">
    <property type="entry name" value="SNF2/RAD54-like_C"/>
</dbReference>
<dbReference type="Pfam" id="PF00271">
    <property type="entry name" value="Helicase_C"/>
    <property type="match status" value="1"/>
</dbReference>
<proteinExistence type="predicted"/>
<dbReference type="GO" id="GO:0005524">
    <property type="term" value="F:ATP binding"/>
    <property type="evidence" value="ECO:0007669"/>
    <property type="project" value="UniProtKB-KW"/>
</dbReference>
<sequence length="979" mass="109784">MPFGHVQDVEAAVLDFIDHGVSPARIVLFADHPEYPGYLQVEPVDPRARGVFYTTYHDWLSRHLILNGLHLLDQFVELLIEDDFIPLAGPSTAKILEDHRRWSEPLAIEGYDLRKFQSFCLNQALERARTGTTNEERFYFLNWSAGSGKAEPVSEPVLTPTGWRTMGALRPGDHVIGSDGLPTRVIAIHPQGVRQVYRVEFNDGTFVRCDASHLWNVRKYSTRVRRATPSDPTRKTRLEESPWKTLTTRELMHSIQERPYARRWQIPPLSGPVIFSPSAALPVDPYMLGVILGDGNVSPSASSWSVCTDREIVKRFGWSVRPSGDRGEYTVTARIPPDVRAALTRLGLGGKLAPQKVIPSEYLTASPADRLALLQGLLDSDGHAYVGKTGVEFSTTSPILRDGVAELVRSLRGRATISAGRVTRYTAPDGRRVPGQESWRVSAVFPDDVMPFRLSRKANAYTSPVQRKTPHKIITTIRDEGVAEEQVCITVEAPDNLYVTRDYALTHNSFCAAAGARALLDEGLIDMVLACTLSKLKIGLMRNFTNVAGLDVWINDHSAKATRLRRYQEPRQGLVLNYEKLRVDFDALEEMVRGKRVLFVLDECHKVIAESGANQARKALDKLVRICTATIWPMSATVVGGSPLRFRDVFSLDGHPKSNPLGTKEDFVSRYAEKVTNIPIVTKSGGRFSITRYDWDLDALHEVRHRVGDRTMAVRKTDPGIREQFKGIECIPEWVPMTDELAAIYDLILADAKVARDEGLSRAPHYLAMRVASINPAALQFSTNDIAAQIWAEHPELCQAKFSAKIEMLNDRLESIRESQDKAIVFCHWTSMGILPLQHHLKVPYVLHYGTGQSARESQAAQDRFKADPDLTCFLTSDAGSHGLNMQEARYVINTDPLYSYDDLTQRNARIDRADSHLDGLTAYVMITEESKVENRIWQVCEQRRQLAEAVQGTREELTTAEVTAEESNNIDWLIGLED</sequence>
<dbReference type="InterPro" id="IPR001650">
    <property type="entry name" value="Helicase_C-like"/>
</dbReference>
<dbReference type="Proteomes" id="UP000290205">
    <property type="component" value="Segment"/>
</dbReference>
<keyword evidence="2" id="KW-0378">Hydrolase</keyword>
<organism evidence="6 7">
    <name type="scientific">Mycobacterium phage Stubby</name>
    <dbReference type="NCBI Taxonomy" id="2510577"/>
    <lineage>
        <taxon>Viruses</taxon>
        <taxon>Duplodnaviria</taxon>
        <taxon>Heunggongvirae</taxon>
        <taxon>Uroviricota</taxon>
        <taxon>Caudoviricetes</taxon>
        <taxon>Ceeclamvirinae</taxon>
        <taxon>Bixzunavirus</taxon>
        <taxon>Bixzunavirus alice</taxon>
    </lineage>
</organism>
<dbReference type="PROSITE" id="PS50819">
    <property type="entry name" value="INTEIN_ENDONUCLEASE"/>
    <property type="match status" value="1"/>
</dbReference>
<dbReference type="GO" id="GO:0004519">
    <property type="term" value="F:endonuclease activity"/>
    <property type="evidence" value="ECO:0007669"/>
    <property type="project" value="InterPro"/>
</dbReference>
<feature type="domain" description="Helicase C-terminal" evidence="5">
    <location>
        <begin position="808"/>
        <end position="959"/>
    </location>
</feature>
<dbReference type="EMBL" id="MK450423">
    <property type="protein sequence ID" value="QAX93458.1"/>
    <property type="molecule type" value="Genomic_DNA"/>
</dbReference>
<dbReference type="Gene3D" id="3.40.50.300">
    <property type="entry name" value="P-loop containing nucleotide triphosphate hydrolases"/>
    <property type="match status" value="1"/>
</dbReference>
<evidence type="ECO:0000256" key="1">
    <source>
        <dbReference type="ARBA" id="ARBA00022741"/>
    </source>
</evidence>
<dbReference type="GO" id="GO:0006281">
    <property type="term" value="P:DNA repair"/>
    <property type="evidence" value="ECO:0007669"/>
    <property type="project" value="TreeGrafter"/>
</dbReference>